<evidence type="ECO:0000313" key="5">
    <source>
        <dbReference type="Proteomes" id="UP000054007"/>
    </source>
</evidence>
<dbReference type="InterPro" id="IPR003609">
    <property type="entry name" value="Pan_app"/>
</dbReference>
<proteinExistence type="predicted"/>
<dbReference type="InterPro" id="IPR057230">
    <property type="entry name" value="DUF7908"/>
</dbReference>
<feature type="domain" description="Apple" evidence="2">
    <location>
        <begin position="739"/>
        <end position="774"/>
    </location>
</feature>
<sequence>MALPRYPQPRRPLRMLTVASKRRQTADVGYAYVDAGLVKYSSTIDAKDAAALSISQGSLLVDGEYYTFATAADVGTTLSALWSIANTVDTGDISTTFTLDGSLGWTNEAAFTGPATICVDASGETRNIYWKFSTAAELVCDEVTTELVIVHADGTVTLASDTTSSSTGATSTSASSSSSSVASTTTSSAAGATFTAAQIKISGSRNRKRQTSTSGYAFLDGDSVKFSSTIAATDAAPLVVDADGALVVGGTSYTYATATDISTTLSAPWSVIATLDSTLVSTTFSAAGGSLSWTNTDAFTGPVTLCMDASGDTRNLYWKFATTATQVCVDVTVTLVVVYPDGSVASIATSTSTSTTTSATPTPTAVAPGTPVLDGGYLQYKGVVYPITDASSSSSVPTTLASCAEWCSSADSCGVALFVSGVCYSLPSLPTTAATAAYSAADGYAVPASSLSTYKSFTIYPHIVPKVSYSSWTYFGNMGGTYSADFTGCMDMCYDSSSCVGAQVDANYCYIYNNADTTSLSYLAVSNFALRPRPVTPSAPVISGGFVQYGGLVYSTAGSSASSTTPTDLASCAQWCASTGSCAAAVYDGGVCYSLPSVPSGSPAPTSSSANGYAVATSTLPTYKTFTVYSNMILGSKSTQNENFPLTSLSSPYTQDFNGCMDYCLSRDWLPCVAVQLVSSRCYIYTSTNTADDLSVNNGAKLALLPAYVSASKPTISGGIYTQVGLVYPTDSAYALSSSAGSVDQCAQLCVADGGCTAVTYNAGVCYSFSALPTASAQKTAVATDGYAVKVSALTTESGFIEYPNASLDTVTGNIASAPSSSLTPPNTVTGCANWASQNSWQGVDSAVSGGTCYLFSGRTRDNLVAAIGSYALFKV</sequence>
<evidence type="ECO:0000256" key="1">
    <source>
        <dbReference type="SAM" id="MobiDB-lite"/>
    </source>
</evidence>
<evidence type="ECO:0000313" key="4">
    <source>
        <dbReference type="EMBL" id="KIY73371.1"/>
    </source>
</evidence>
<dbReference type="Proteomes" id="UP000054007">
    <property type="component" value="Unassembled WGS sequence"/>
</dbReference>
<evidence type="ECO:0008006" key="6">
    <source>
        <dbReference type="Google" id="ProtNLM"/>
    </source>
</evidence>
<feature type="domain" description="DUF7908" evidence="3">
    <location>
        <begin position="201"/>
        <end position="336"/>
    </location>
</feature>
<feature type="region of interest" description="Disordered" evidence="1">
    <location>
        <begin position="160"/>
        <end position="182"/>
    </location>
</feature>
<accession>A0A0D7BUS5</accession>
<dbReference type="Gene3D" id="3.50.4.10">
    <property type="entry name" value="Hepatocyte Growth Factor"/>
    <property type="match status" value="1"/>
</dbReference>
<keyword evidence="5" id="KW-1185">Reference proteome</keyword>
<organism evidence="4 5">
    <name type="scientific">Cylindrobasidium torrendii FP15055 ss-10</name>
    <dbReference type="NCBI Taxonomy" id="1314674"/>
    <lineage>
        <taxon>Eukaryota</taxon>
        <taxon>Fungi</taxon>
        <taxon>Dikarya</taxon>
        <taxon>Basidiomycota</taxon>
        <taxon>Agaricomycotina</taxon>
        <taxon>Agaricomycetes</taxon>
        <taxon>Agaricomycetidae</taxon>
        <taxon>Agaricales</taxon>
        <taxon>Marasmiineae</taxon>
        <taxon>Physalacriaceae</taxon>
        <taxon>Cylindrobasidium</taxon>
    </lineage>
</organism>
<evidence type="ECO:0000259" key="3">
    <source>
        <dbReference type="Pfam" id="PF25485"/>
    </source>
</evidence>
<dbReference type="EMBL" id="KN880436">
    <property type="protein sequence ID" value="KIY73371.1"/>
    <property type="molecule type" value="Genomic_DNA"/>
</dbReference>
<dbReference type="Pfam" id="PF25485">
    <property type="entry name" value="DUF7908"/>
    <property type="match status" value="2"/>
</dbReference>
<evidence type="ECO:0000259" key="2">
    <source>
        <dbReference type="Pfam" id="PF00024"/>
    </source>
</evidence>
<protein>
    <recommendedName>
        <fullName evidence="6">Apple domain-containing protein</fullName>
    </recommendedName>
</protein>
<dbReference type="Pfam" id="PF00024">
    <property type="entry name" value="PAN_1"/>
    <property type="match status" value="1"/>
</dbReference>
<name>A0A0D7BUS5_9AGAR</name>
<gene>
    <name evidence="4" type="ORF">CYLTODRAFT_417057</name>
</gene>
<dbReference type="AlphaFoldDB" id="A0A0D7BUS5"/>
<reference evidence="4 5" key="1">
    <citation type="journal article" date="2015" name="Fungal Genet. Biol.">
        <title>Evolution of novel wood decay mechanisms in Agaricales revealed by the genome sequences of Fistulina hepatica and Cylindrobasidium torrendii.</title>
        <authorList>
            <person name="Floudas D."/>
            <person name="Held B.W."/>
            <person name="Riley R."/>
            <person name="Nagy L.G."/>
            <person name="Koehler G."/>
            <person name="Ransdell A.S."/>
            <person name="Younus H."/>
            <person name="Chow J."/>
            <person name="Chiniquy J."/>
            <person name="Lipzen A."/>
            <person name="Tritt A."/>
            <person name="Sun H."/>
            <person name="Haridas S."/>
            <person name="LaButti K."/>
            <person name="Ohm R.A."/>
            <person name="Kues U."/>
            <person name="Blanchette R.A."/>
            <person name="Grigoriev I.V."/>
            <person name="Minto R.E."/>
            <person name="Hibbett D.S."/>
        </authorList>
    </citation>
    <scope>NUCLEOTIDE SEQUENCE [LARGE SCALE GENOMIC DNA]</scope>
    <source>
        <strain evidence="4 5">FP15055 ss-10</strain>
    </source>
</reference>
<feature type="domain" description="DUF7908" evidence="3">
    <location>
        <begin position="40"/>
        <end position="146"/>
    </location>
</feature>